<evidence type="ECO:0000313" key="2">
    <source>
        <dbReference type="Proteomes" id="UP000663722"/>
    </source>
</evidence>
<sequence length="39" mass="4488">MIIDNCQTSVRMVNSVPDGQLKKSPAIHCRVFFIQKRVQ</sequence>
<dbReference type="Proteomes" id="UP000663722">
    <property type="component" value="Chromosome"/>
</dbReference>
<organism evidence="1 2">
    <name type="scientific">Desulfonema magnum</name>
    <dbReference type="NCBI Taxonomy" id="45655"/>
    <lineage>
        <taxon>Bacteria</taxon>
        <taxon>Pseudomonadati</taxon>
        <taxon>Thermodesulfobacteriota</taxon>
        <taxon>Desulfobacteria</taxon>
        <taxon>Desulfobacterales</taxon>
        <taxon>Desulfococcaceae</taxon>
        <taxon>Desulfonema</taxon>
    </lineage>
</organism>
<name>A0A975GM46_9BACT</name>
<proteinExistence type="predicted"/>
<reference evidence="1" key="1">
    <citation type="journal article" date="2021" name="Microb. Physiol.">
        <title>Proteogenomic Insights into the Physiology of Marine, Sulfate-Reducing, Filamentous Desulfonema limicola and Desulfonema magnum.</title>
        <authorList>
            <person name="Schnaars V."/>
            <person name="Wohlbrand L."/>
            <person name="Scheve S."/>
            <person name="Hinrichs C."/>
            <person name="Reinhardt R."/>
            <person name="Rabus R."/>
        </authorList>
    </citation>
    <scope>NUCLEOTIDE SEQUENCE</scope>
    <source>
        <strain evidence="1">4be13</strain>
    </source>
</reference>
<protein>
    <submittedName>
        <fullName evidence="1">Uncharacterized protein</fullName>
    </submittedName>
</protein>
<evidence type="ECO:0000313" key="1">
    <source>
        <dbReference type="EMBL" id="QTA86265.1"/>
    </source>
</evidence>
<gene>
    <name evidence="1" type="ORF">dnm_022860</name>
</gene>
<dbReference type="EMBL" id="CP061800">
    <property type="protein sequence ID" value="QTA86265.1"/>
    <property type="molecule type" value="Genomic_DNA"/>
</dbReference>
<dbReference type="KEGG" id="dmm:dnm_022860"/>
<accession>A0A975GM46</accession>
<keyword evidence="2" id="KW-1185">Reference proteome</keyword>
<dbReference type="AlphaFoldDB" id="A0A975GM46"/>